<name>M2QXA1_CERS8</name>
<organism evidence="2 3">
    <name type="scientific">Ceriporiopsis subvermispora (strain B)</name>
    <name type="common">White-rot fungus</name>
    <name type="synonym">Gelatoporia subvermispora</name>
    <dbReference type="NCBI Taxonomy" id="914234"/>
    <lineage>
        <taxon>Eukaryota</taxon>
        <taxon>Fungi</taxon>
        <taxon>Dikarya</taxon>
        <taxon>Basidiomycota</taxon>
        <taxon>Agaricomycotina</taxon>
        <taxon>Agaricomycetes</taxon>
        <taxon>Polyporales</taxon>
        <taxon>Gelatoporiaceae</taxon>
        <taxon>Gelatoporia</taxon>
    </lineage>
</organism>
<sequence>MANKRQAERMRDKKTKGKQKRKAEDSPIGSSSTKKSRKSQSKQENPEPTPKSRPRPRPTSSAVTDKSQEADDTNHNRQQAHSDDDIADAAIALIGLAGLSHETTAHSGPRVLPVSIPSSPESTKASISSSESSSDEETVFELPFEVPVGQFVDTISVRSNMSWTRLQLDLADKMDLPYNGLTLGYKFSSDRQSQRPRLLDTASHFLALISNARQQLEGNGKRKRLVISIINLTESPAETKSKGGKVGTRDFPRFLVASIGGGRFVSYLLNHAS</sequence>
<evidence type="ECO:0000313" key="3">
    <source>
        <dbReference type="Proteomes" id="UP000016930"/>
    </source>
</evidence>
<dbReference type="OrthoDB" id="2690175at2759"/>
<accession>M2QXA1</accession>
<dbReference type="EMBL" id="KB446003">
    <property type="protein sequence ID" value="EMD30562.1"/>
    <property type="molecule type" value="Genomic_DNA"/>
</dbReference>
<feature type="region of interest" description="Disordered" evidence="1">
    <location>
        <begin position="103"/>
        <end position="136"/>
    </location>
</feature>
<proteinExistence type="predicted"/>
<dbReference type="Proteomes" id="UP000016930">
    <property type="component" value="Unassembled WGS sequence"/>
</dbReference>
<feature type="compositionally biased region" description="Low complexity" evidence="1">
    <location>
        <begin position="118"/>
        <end position="132"/>
    </location>
</feature>
<protein>
    <submittedName>
        <fullName evidence="2">Uncharacterized protein</fullName>
    </submittedName>
</protein>
<evidence type="ECO:0000256" key="1">
    <source>
        <dbReference type="SAM" id="MobiDB-lite"/>
    </source>
</evidence>
<feature type="compositionally biased region" description="Basic and acidic residues" evidence="1">
    <location>
        <begin position="66"/>
        <end position="83"/>
    </location>
</feature>
<dbReference type="HOGENOM" id="CLU_1019413_0_0_1"/>
<feature type="compositionally biased region" description="Basic residues" evidence="1">
    <location>
        <begin position="12"/>
        <end position="21"/>
    </location>
</feature>
<feature type="region of interest" description="Disordered" evidence="1">
    <location>
        <begin position="1"/>
        <end position="83"/>
    </location>
</feature>
<reference evidence="2 3" key="1">
    <citation type="journal article" date="2012" name="Proc. Natl. Acad. Sci. U.S.A.">
        <title>Comparative genomics of Ceriporiopsis subvermispora and Phanerochaete chrysosporium provide insight into selective ligninolysis.</title>
        <authorList>
            <person name="Fernandez-Fueyo E."/>
            <person name="Ruiz-Duenas F.J."/>
            <person name="Ferreira P."/>
            <person name="Floudas D."/>
            <person name="Hibbett D.S."/>
            <person name="Canessa P."/>
            <person name="Larrondo L.F."/>
            <person name="James T.Y."/>
            <person name="Seelenfreund D."/>
            <person name="Lobos S."/>
            <person name="Polanco R."/>
            <person name="Tello M."/>
            <person name="Honda Y."/>
            <person name="Watanabe T."/>
            <person name="Watanabe T."/>
            <person name="Ryu J.S."/>
            <person name="Kubicek C.P."/>
            <person name="Schmoll M."/>
            <person name="Gaskell J."/>
            <person name="Hammel K.E."/>
            <person name="St John F.J."/>
            <person name="Vanden Wymelenberg A."/>
            <person name="Sabat G."/>
            <person name="Splinter BonDurant S."/>
            <person name="Syed K."/>
            <person name="Yadav J.S."/>
            <person name="Doddapaneni H."/>
            <person name="Subramanian V."/>
            <person name="Lavin J.L."/>
            <person name="Oguiza J.A."/>
            <person name="Perez G."/>
            <person name="Pisabarro A.G."/>
            <person name="Ramirez L."/>
            <person name="Santoyo F."/>
            <person name="Master E."/>
            <person name="Coutinho P.M."/>
            <person name="Henrissat B."/>
            <person name="Lombard V."/>
            <person name="Magnuson J.K."/>
            <person name="Kuees U."/>
            <person name="Hori C."/>
            <person name="Igarashi K."/>
            <person name="Samejima M."/>
            <person name="Held B.W."/>
            <person name="Barry K.W."/>
            <person name="LaButti K.M."/>
            <person name="Lapidus A."/>
            <person name="Lindquist E.A."/>
            <person name="Lucas S.M."/>
            <person name="Riley R."/>
            <person name="Salamov A.A."/>
            <person name="Hoffmeister D."/>
            <person name="Schwenk D."/>
            <person name="Hadar Y."/>
            <person name="Yarden O."/>
            <person name="de Vries R.P."/>
            <person name="Wiebenga A."/>
            <person name="Stenlid J."/>
            <person name="Eastwood D."/>
            <person name="Grigoriev I.V."/>
            <person name="Berka R.M."/>
            <person name="Blanchette R.A."/>
            <person name="Kersten P."/>
            <person name="Martinez A.T."/>
            <person name="Vicuna R."/>
            <person name="Cullen D."/>
        </authorList>
    </citation>
    <scope>NUCLEOTIDE SEQUENCE [LARGE SCALE GENOMIC DNA]</scope>
    <source>
        <strain evidence="2 3">B</strain>
    </source>
</reference>
<feature type="compositionally biased region" description="Basic and acidic residues" evidence="1">
    <location>
        <begin position="1"/>
        <end position="11"/>
    </location>
</feature>
<keyword evidence="3" id="KW-1185">Reference proteome</keyword>
<gene>
    <name evidence="2" type="ORF">CERSUDRAFT_78744</name>
</gene>
<evidence type="ECO:0000313" key="2">
    <source>
        <dbReference type="EMBL" id="EMD30562.1"/>
    </source>
</evidence>
<dbReference type="AlphaFoldDB" id="M2QXA1"/>